<keyword evidence="3" id="KW-1185">Reference proteome</keyword>
<sequence>MGRILGLSAIHFAAQFVVLVLDFAAVMRRFDAPDPAAPRSFYEGVVEASWTVMSLPIARPLLEMWSPGAIGFPLSALPFILNSLVWGVALAFCWHWWDGGRKENEADGAAQQ</sequence>
<keyword evidence="1" id="KW-0812">Transmembrane</keyword>
<name>A0A2H3P648_9BACT</name>
<gene>
    <name evidence="2" type="ORF">CRI93_06990</name>
</gene>
<accession>A0A2H3P648</accession>
<dbReference type="AlphaFoldDB" id="A0A2H3P648"/>
<dbReference type="Proteomes" id="UP000221024">
    <property type="component" value="Unassembled WGS sequence"/>
</dbReference>
<comment type="caution">
    <text evidence="2">The sequence shown here is derived from an EMBL/GenBank/DDBJ whole genome shotgun (WGS) entry which is preliminary data.</text>
</comment>
<evidence type="ECO:0000256" key="1">
    <source>
        <dbReference type="SAM" id="Phobius"/>
    </source>
</evidence>
<organism evidence="2 3">
    <name type="scientific">Longimonas halophila</name>
    <dbReference type="NCBI Taxonomy" id="1469170"/>
    <lineage>
        <taxon>Bacteria</taxon>
        <taxon>Pseudomonadati</taxon>
        <taxon>Rhodothermota</taxon>
        <taxon>Rhodothermia</taxon>
        <taxon>Rhodothermales</taxon>
        <taxon>Salisaetaceae</taxon>
        <taxon>Longimonas</taxon>
    </lineage>
</organism>
<protein>
    <submittedName>
        <fullName evidence="2">Uncharacterized protein</fullName>
    </submittedName>
</protein>
<feature type="transmembrane region" description="Helical" evidence="1">
    <location>
        <begin position="74"/>
        <end position="97"/>
    </location>
</feature>
<keyword evidence="1" id="KW-1133">Transmembrane helix</keyword>
<dbReference type="EMBL" id="PDEP01000005">
    <property type="protein sequence ID" value="PEN07722.1"/>
    <property type="molecule type" value="Genomic_DNA"/>
</dbReference>
<keyword evidence="1" id="KW-0472">Membrane</keyword>
<evidence type="ECO:0000313" key="3">
    <source>
        <dbReference type="Proteomes" id="UP000221024"/>
    </source>
</evidence>
<proteinExistence type="predicted"/>
<evidence type="ECO:0000313" key="2">
    <source>
        <dbReference type="EMBL" id="PEN07722.1"/>
    </source>
</evidence>
<reference evidence="2 3" key="1">
    <citation type="submission" date="2017-10" db="EMBL/GenBank/DDBJ databases">
        <title>Draft genome of Longimonas halophila.</title>
        <authorList>
            <person name="Goh K.M."/>
            <person name="Shamsir M.S."/>
            <person name="Lim S.W."/>
        </authorList>
    </citation>
    <scope>NUCLEOTIDE SEQUENCE [LARGE SCALE GENOMIC DNA]</scope>
    <source>
        <strain evidence="2 3">KCTC 42399</strain>
    </source>
</reference>